<reference evidence="2" key="1">
    <citation type="submission" date="2021-06" db="EMBL/GenBank/DDBJ databases">
        <authorList>
            <person name="Hodson N. C."/>
            <person name="Mongue J. A."/>
            <person name="Jaron S. K."/>
        </authorList>
    </citation>
    <scope>NUCLEOTIDE SEQUENCE</scope>
</reference>
<dbReference type="EMBL" id="CAJVCH010022906">
    <property type="protein sequence ID" value="CAG7693751.1"/>
    <property type="molecule type" value="Genomic_DNA"/>
</dbReference>
<comment type="caution">
    <text evidence="2">The sequence shown here is derived from an EMBL/GenBank/DDBJ whole genome shotgun (WGS) entry which is preliminary data.</text>
</comment>
<dbReference type="AlphaFoldDB" id="A0A8J2J4G1"/>
<proteinExistence type="predicted"/>
<feature type="compositionally biased region" description="Acidic residues" evidence="1">
    <location>
        <begin position="64"/>
        <end position="78"/>
    </location>
</feature>
<name>A0A8J2J4G1_9HEXA</name>
<feature type="region of interest" description="Disordered" evidence="1">
    <location>
        <begin position="64"/>
        <end position="88"/>
    </location>
</feature>
<evidence type="ECO:0000313" key="2">
    <source>
        <dbReference type="EMBL" id="CAG7693751.1"/>
    </source>
</evidence>
<gene>
    <name evidence="2" type="ORF">AFUS01_LOCUS3780</name>
</gene>
<evidence type="ECO:0000313" key="3">
    <source>
        <dbReference type="Proteomes" id="UP000708208"/>
    </source>
</evidence>
<evidence type="ECO:0000256" key="1">
    <source>
        <dbReference type="SAM" id="MobiDB-lite"/>
    </source>
</evidence>
<accession>A0A8J2J4G1</accession>
<organism evidence="2 3">
    <name type="scientific">Allacma fusca</name>
    <dbReference type="NCBI Taxonomy" id="39272"/>
    <lineage>
        <taxon>Eukaryota</taxon>
        <taxon>Metazoa</taxon>
        <taxon>Ecdysozoa</taxon>
        <taxon>Arthropoda</taxon>
        <taxon>Hexapoda</taxon>
        <taxon>Collembola</taxon>
        <taxon>Symphypleona</taxon>
        <taxon>Sminthuridae</taxon>
        <taxon>Allacma</taxon>
    </lineage>
</organism>
<dbReference type="Proteomes" id="UP000708208">
    <property type="component" value="Unassembled WGS sequence"/>
</dbReference>
<keyword evidence="3" id="KW-1185">Reference proteome</keyword>
<sequence length="88" mass="10635">MASSRIVGWMKQLKQWTLSWWITPSEMVVEFIPTDQIVKKFNFVVLLNMEGYRRERLLTDELMTEDEDDEDEEDEEFFEPVGQVEDWV</sequence>
<protein>
    <submittedName>
        <fullName evidence="2">Uncharacterized protein</fullName>
    </submittedName>
</protein>